<sequence length="43" mass="4557">MTADTPRARRPAVDEPIHPIITSLAGHMNDTNGSGSTDPQEQA</sequence>
<feature type="region of interest" description="Disordered" evidence="1">
    <location>
        <begin position="22"/>
        <end position="43"/>
    </location>
</feature>
<name>A0ABW1NA08_9ACTN</name>
<accession>A0ABW1NA08</accession>
<dbReference type="EMBL" id="JBHSRF010000002">
    <property type="protein sequence ID" value="MFC6079886.1"/>
    <property type="molecule type" value="Genomic_DNA"/>
</dbReference>
<organism evidence="2 3">
    <name type="scientific">Sphaerisporangium aureirubrum</name>
    <dbReference type="NCBI Taxonomy" id="1544736"/>
    <lineage>
        <taxon>Bacteria</taxon>
        <taxon>Bacillati</taxon>
        <taxon>Actinomycetota</taxon>
        <taxon>Actinomycetes</taxon>
        <taxon>Streptosporangiales</taxon>
        <taxon>Streptosporangiaceae</taxon>
        <taxon>Sphaerisporangium</taxon>
    </lineage>
</organism>
<protein>
    <submittedName>
        <fullName evidence="2">Uncharacterized protein</fullName>
    </submittedName>
</protein>
<gene>
    <name evidence="2" type="ORF">ACFP1K_01850</name>
</gene>
<feature type="compositionally biased region" description="Polar residues" evidence="1">
    <location>
        <begin position="29"/>
        <end position="43"/>
    </location>
</feature>
<evidence type="ECO:0000256" key="1">
    <source>
        <dbReference type="SAM" id="MobiDB-lite"/>
    </source>
</evidence>
<evidence type="ECO:0000313" key="3">
    <source>
        <dbReference type="Proteomes" id="UP001596137"/>
    </source>
</evidence>
<reference evidence="3" key="1">
    <citation type="journal article" date="2019" name="Int. J. Syst. Evol. Microbiol.">
        <title>The Global Catalogue of Microorganisms (GCM) 10K type strain sequencing project: providing services to taxonomists for standard genome sequencing and annotation.</title>
        <authorList>
            <consortium name="The Broad Institute Genomics Platform"/>
            <consortium name="The Broad Institute Genome Sequencing Center for Infectious Disease"/>
            <person name="Wu L."/>
            <person name="Ma J."/>
        </authorList>
    </citation>
    <scope>NUCLEOTIDE SEQUENCE [LARGE SCALE GENOMIC DNA]</scope>
    <source>
        <strain evidence="3">JCM 30346</strain>
    </source>
</reference>
<evidence type="ECO:0000313" key="2">
    <source>
        <dbReference type="EMBL" id="MFC6079886.1"/>
    </source>
</evidence>
<dbReference type="Proteomes" id="UP001596137">
    <property type="component" value="Unassembled WGS sequence"/>
</dbReference>
<comment type="caution">
    <text evidence="2">The sequence shown here is derived from an EMBL/GenBank/DDBJ whole genome shotgun (WGS) entry which is preliminary data.</text>
</comment>
<dbReference type="RefSeq" id="WP_380746377.1">
    <property type="nucleotide sequence ID" value="NZ_JBHSRF010000002.1"/>
</dbReference>
<proteinExistence type="predicted"/>
<keyword evidence="3" id="KW-1185">Reference proteome</keyword>